<keyword evidence="1 7" id="KW-1003">Cell membrane</keyword>
<keyword evidence="5 7" id="KW-0456">Lyase</keyword>
<comment type="function">
    <text evidence="7">Functions as a peptidoglycan terminase that cleaves nascent peptidoglycan strands endolytically to terminate their elongation.</text>
</comment>
<dbReference type="EMBL" id="CP003059">
    <property type="protein sequence ID" value="AEP36633.1"/>
    <property type="molecule type" value="Genomic_DNA"/>
</dbReference>
<reference evidence="8 9" key="2">
    <citation type="journal article" date="2012" name="PLoS ONE">
        <title>Genomic characterization of the taylorella genus.</title>
        <authorList>
            <person name="Hebert L."/>
            <person name="Moumen B."/>
            <person name="Pons N."/>
            <person name="Duquesne F."/>
            <person name="Breuil M.F."/>
            <person name="Goux D."/>
            <person name="Batto J.M."/>
            <person name="Laugier C."/>
            <person name="Renault P."/>
            <person name="Petry S."/>
        </authorList>
    </citation>
    <scope>NUCLEOTIDE SEQUENCE [LARGE SCALE GENOMIC DNA]</scope>
    <source>
        <strain evidence="8 9">MCE3</strain>
    </source>
</reference>
<keyword evidence="2 7" id="KW-0812">Transmembrane</keyword>
<dbReference type="Pfam" id="PF02618">
    <property type="entry name" value="YceG"/>
    <property type="match status" value="1"/>
</dbReference>
<proteinExistence type="inferred from homology"/>
<evidence type="ECO:0000256" key="6">
    <source>
        <dbReference type="ARBA" id="ARBA00023316"/>
    </source>
</evidence>
<name>G4Q9L7_TAYAM</name>
<dbReference type="NCBIfam" id="TIGR00247">
    <property type="entry name" value="endolytic transglycosylase MltG"/>
    <property type="match status" value="1"/>
</dbReference>
<comment type="similarity">
    <text evidence="7">Belongs to the transglycosylase MltG family.</text>
</comment>
<dbReference type="HAMAP" id="MF_02065">
    <property type="entry name" value="MltG"/>
    <property type="match status" value="1"/>
</dbReference>
<reference key="1">
    <citation type="submission" date="2011-09" db="EMBL/GenBank/DDBJ databases">
        <title>Genomic characterization of the Taylorella genus.</title>
        <authorList>
            <person name="Hebert L."/>
            <person name="Moumen B."/>
            <person name="Pons N."/>
            <person name="Duquesne F."/>
            <person name="Breuil M.-F."/>
            <person name="Goux D."/>
            <person name="Batto J.-M."/>
            <person name="Renault P."/>
            <person name="Laugier C."/>
            <person name="Petry S."/>
        </authorList>
    </citation>
    <scope>NUCLEOTIDE SEQUENCE</scope>
    <source>
        <strain>MCE3</strain>
    </source>
</reference>
<dbReference type="OrthoDB" id="9814591at2"/>
<keyword evidence="7" id="KW-0997">Cell inner membrane</keyword>
<sequence length="342" mass="38728">MIKFLFKSILIVLILLLVIVGAGGYYINKTLTSPLEFEGEKLIISVPENTYLSQISDIVSQNTQSSIIPTFIRLYSKIQELQNKPLVIHPGAYEIKKGDSVVDLIQKLNNSDRYYSSILLIEGWNLKQIKSAFASKSDLKQNLPNKSDEEILKLFGAPQYIKSLEGLIHPNTYMYTPGNMDIDILRVAYKKGMELLNKEWESRSPNLPLKNPYEALILASIIEKETGKSSDRKRIAGVFINRLNKDMLLQTDPTVIYGMGDKYQGKIRKIDLQTDTPWNTYTRKGLPPTPIASPGLESIQAALHPEEHEYLYFVSRGDGTSAFAKSLAEHNKNVNEYILKKK</sequence>
<keyword evidence="6 7" id="KW-0961">Cell wall biogenesis/degradation</keyword>
<keyword evidence="3 7" id="KW-1133">Transmembrane helix</keyword>
<comment type="catalytic activity">
    <reaction evidence="7">
        <text>a peptidoglycan chain = a peptidoglycan chain with N-acetyl-1,6-anhydromuramyl-[peptide] at the reducing end + a peptidoglycan chain with N-acetylglucosamine at the non-reducing end.</text>
        <dbReference type="EC" id="4.2.2.29"/>
    </reaction>
</comment>
<gene>
    <name evidence="7" type="primary">mltG</name>
    <name evidence="8" type="ordered locus">TASI_0864</name>
</gene>
<keyword evidence="4 7" id="KW-0472">Membrane</keyword>
<keyword evidence="9" id="KW-1185">Reference proteome</keyword>
<dbReference type="HOGENOM" id="CLU_025574_0_2_4"/>
<feature type="site" description="Important for catalytic activity" evidence="7">
    <location>
        <position position="225"/>
    </location>
</feature>
<evidence type="ECO:0000256" key="4">
    <source>
        <dbReference type="ARBA" id="ARBA00023136"/>
    </source>
</evidence>
<dbReference type="GO" id="GO:0008932">
    <property type="term" value="F:lytic endotransglycosylase activity"/>
    <property type="evidence" value="ECO:0007669"/>
    <property type="project" value="UniProtKB-UniRule"/>
</dbReference>
<dbReference type="eggNOG" id="COG1559">
    <property type="taxonomic scope" value="Bacteria"/>
</dbReference>
<dbReference type="PANTHER" id="PTHR30518:SF2">
    <property type="entry name" value="ENDOLYTIC MUREIN TRANSGLYCOSYLASE"/>
    <property type="match status" value="1"/>
</dbReference>
<dbReference type="Proteomes" id="UP000009284">
    <property type="component" value="Chromosome"/>
</dbReference>
<evidence type="ECO:0000256" key="1">
    <source>
        <dbReference type="ARBA" id="ARBA00022475"/>
    </source>
</evidence>
<dbReference type="GO" id="GO:0005886">
    <property type="term" value="C:plasma membrane"/>
    <property type="evidence" value="ECO:0007669"/>
    <property type="project" value="UniProtKB-UniRule"/>
</dbReference>
<evidence type="ECO:0000256" key="5">
    <source>
        <dbReference type="ARBA" id="ARBA00023239"/>
    </source>
</evidence>
<protein>
    <recommendedName>
        <fullName evidence="7">Endolytic murein transglycosylase</fullName>
        <ecNumber evidence="7">4.2.2.29</ecNumber>
    </recommendedName>
    <alternativeName>
        <fullName evidence="7">Peptidoglycan lytic transglycosylase</fullName>
    </alternativeName>
    <alternativeName>
        <fullName evidence="7">Peptidoglycan polymerization terminase</fullName>
    </alternativeName>
</protein>
<dbReference type="EC" id="4.2.2.29" evidence="7"/>
<dbReference type="GO" id="GO:0009252">
    <property type="term" value="P:peptidoglycan biosynthetic process"/>
    <property type="evidence" value="ECO:0007669"/>
    <property type="project" value="UniProtKB-UniRule"/>
</dbReference>
<organism evidence="8 9">
    <name type="scientific">Taylorella asinigenitalis (strain MCE3)</name>
    <dbReference type="NCBI Taxonomy" id="1008459"/>
    <lineage>
        <taxon>Bacteria</taxon>
        <taxon>Pseudomonadati</taxon>
        <taxon>Pseudomonadota</taxon>
        <taxon>Betaproteobacteria</taxon>
        <taxon>Burkholderiales</taxon>
        <taxon>Alcaligenaceae</taxon>
        <taxon>Taylorella</taxon>
    </lineage>
</organism>
<evidence type="ECO:0000313" key="8">
    <source>
        <dbReference type="EMBL" id="AEP36633.1"/>
    </source>
</evidence>
<accession>G4Q9L7</accession>
<dbReference type="InterPro" id="IPR003770">
    <property type="entry name" value="MLTG-like"/>
</dbReference>
<evidence type="ECO:0000256" key="3">
    <source>
        <dbReference type="ARBA" id="ARBA00022989"/>
    </source>
</evidence>
<dbReference type="GO" id="GO:0071555">
    <property type="term" value="P:cell wall organization"/>
    <property type="evidence" value="ECO:0007669"/>
    <property type="project" value="UniProtKB-KW"/>
</dbReference>
<dbReference type="STRING" id="1008459.TASI_0864"/>
<dbReference type="KEGG" id="tas:TASI_0864"/>
<evidence type="ECO:0000256" key="2">
    <source>
        <dbReference type="ARBA" id="ARBA00022692"/>
    </source>
</evidence>
<evidence type="ECO:0000256" key="7">
    <source>
        <dbReference type="HAMAP-Rule" id="MF_02065"/>
    </source>
</evidence>
<dbReference type="CDD" id="cd08010">
    <property type="entry name" value="MltG_like"/>
    <property type="match status" value="1"/>
</dbReference>
<dbReference type="PANTHER" id="PTHR30518">
    <property type="entry name" value="ENDOLYTIC MUREIN TRANSGLYCOSYLASE"/>
    <property type="match status" value="1"/>
</dbReference>
<evidence type="ECO:0000313" key="9">
    <source>
        <dbReference type="Proteomes" id="UP000009284"/>
    </source>
</evidence>
<dbReference type="AlphaFoldDB" id="G4Q9L7"/>
<dbReference type="RefSeq" id="WP_014111529.1">
    <property type="nucleotide sequence ID" value="NC_016043.1"/>
</dbReference>
<dbReference type="Gene3D" id="3.30.160.60">
    <property type="entry name" value="Classic Zinc Finger"/>
    <property type="match status" value="1"/>
</dbReference>